<keyword evidence="7" id="KW-1185">Reference proteome</keyword>
<protein>
    <submittedName>
        <fullName evidence="6">Flagellar hook-associated protein 3</fullName>
    </submittedName>
</protein>
<keyword evidence="4" id="KW-0975">Bacterial flagellum</keyword>
<dbReference type="STRING" id="869212.Turpa_1543"/>
<dbReference type="EMBL" id="CP002959">
    <property type="protein sequence ID" value="AFM12191.1"/>
    <property type="molecule type" value="Genomic_DNA"/>
</dbReference>
<dbReference type="Gene3D" id="1.20.1330.10">
    <property type="entry name" value="f41 fragment of flagellin, N-terminal domain"/>
    <property type="match status" value="2"/>
</dbReference>
<evidence type="ECO:0000256" key="4">
    <source>
        <dbReference type="ARBA" id="ARBA00023143"/>
    </source>
</evidence>
<comment type="function">
    <text evidence="1">Component of the core of the flagella.</text>
</comment>
<dbReference type="NCBIfam" id="NF005187">
    <property type="entry name" value="PRK06663.1"/>
    <property type="match status" value="1"/>
</dbReference>
<evidence type="ECO:0000256" key="2">
    <source>
        <dbReference type="ARBA" id="ARBA00004631"/>
    </source>
</evidence>
<keyword evidence="6" id="KW-0966">Cell projection</keyword>
<dbReference type="InterPro" id="IPR001492">
    <property type="entry name" value="Flagellin"/>
</dbReference>
<dbReference type="PATRIC" id="fig|869212.3.peg.1537"/>
<evidence type="ECO:0000313" key="6">
    <source>
        <dbReference type="EMBL" id="AFM12191.1"/>
    </source>
</evidence>
<feature type="domain" description="Flagellin N-terminal" evidence="5">
    <location>
        <begin position="3"/>
        <end position="134"/>
    </location>
</feature>
<gene>
    <name evidence="6" type="ordered locus">Turpa_1543</name>
</gene>
<dbReference type="GO" id="GO:0071973">
    <property type="term" value="P:bacterial-type flagellum-dependent cell motility"/>
    <property type="evidence" value="ECO:0007669"/>
    <property type="project" value="InterPro"/>
</dbReference>
<dbReference type="Proteomes" id="UP000006048">
    <property type="component" value="Chromosome"/>
</dbReference>
<dbReference type="GO" id="GO:0005198">
    <property type="term" value="F:structural molecule activity"/>
    <property type="evidence" value="ECO:0007669"/>
    <property type="project" value="InterPro"/>
</dbReference>
<keyword evidence="3" id="KW-0574">Periplasm</keyword>
<dbReference type="InterPro" id="IPR010810">
    <property type="entry name" value="Flagellin_hook_IN_motif"/>
</dbReference>
<dbReference type="KEGG" id="tpx:Turpa_1543"/>
<evidence type="ECO:0000256" key="1">
    <source>
        <dbReference type="ARBA" id="ARBA00004095"/>
    </source>
</evidence>
<organism evidence="6 7">
    <name type="scientific">Turneriella parva (strain ATCC BAA-1111 / DSM 21527 / NCTC 11395 / H)</name>
    <name type="common">Leptospira parva</name>
    <dbReference type="NCBI Taxonomy" id="869212"/>
    <lineage>
        <taxon>Bacteria</taxon>
        <taxon>Pseudomonadati</taxon>
        <taxon>Spirochaetota</taxon>
        <taxon>Spirochaetia</taxon>
        <taxon>Leptospirales</taxon>
        <taxon>Leptospiraceae</taxon>
        <taxon>Turneriella</taxon>
    </lineage>
</organism>
<dbReference type="GO" id="GO:0009424">
    <property type="term" value="C:bacterial-type flagellum hook"/>
    <property type="evidence" value="ECO:0007669"/>
    <property type="project" value="InterPro"/>
</dbReference>
<evidence type="ECO:0000256" key="3">
    <source>
        <dbReference type="ARBA" id="ARBA00022764"/>
    </source>
</evidence>
<evidence type="ECO:0000259" key="5">
    <source>
        <dbReference type="Pfam" id="PF00669"/>
    </source>
</evidence>
<keyword evidence="6" id="KW-0969">Cilium</keyword>
<reference evidence="6 7" key="1">
    <citation type="submission" date="2012-06" db="EMBL/GenBank/DDBJ databases">
        <title>The complete chromosome of genome of Turneriella parva DSM 21527.</title>
        <authorList>
            <consortium name="US DOE Joint Genome Institute (JGI-PGF)"/>
            <person name="Lucas S."/>
            <person name="Han J."/>
            <person name="Lapidus A."/>
            <person name="Bruce D."/>
            <person name="Goodwin L."/>
            <person name="Pitluck S."/>
            <person name="Peters L."/>
            <person name="Kyrpides N."/>
            <person name="Mavromatis K."/>
            <person name="Ivanova N."/>
            <person name="Mikhailova N."/>
            <person name="Chertkov O."/>
            <person name="Detter J.C."/>
            <person name="Tapia R."/>
            <person name="Han C."/>
            <person name="Land M."/>
            <person name="Hauser L."/>
            <person name="Markowitz V."/>
            <person name="Cheng J.-F."/>
            <person name="Hugenholtz P."/>
            <person name="Woyke T."/>
            <person name="Wu D."/>
            <person name="Gronow S."/>
            <person name="Wellnitz S."/>
            <person name="Brambilla E."/>
            <person name="Klenk H.-P."/>
            <person name="Eisen J.A."/>
        </authorList>
    </citation>
    <scope>NUCLEOTIDE SEQUENCE [LARGE SCALE GENOMIC DNA]</scope>
    <source>
        <strain evidence="7">ATCC BAA-1111 / DSM 21527 / NCTC 11395 / H</strain>
    </source>
</reference>
<comment type="subcellular location">
    <subcellularLocation>
        <location evidence="2">Periplasmic flagellum</location>
    </subcellularLocation>
</comment>
<dbReference type="InterPro" id="IPR001029">
    <property type="entry name" value="Flagellin_N"/>
</dbReference>
<dbReference type="AlphaFoldDB" id="I4B4I4"/>
<dbReference type="NCBIfam" id="TIGR02550">
    <property type="entry name" value="flagell_flgL"/>
    <property type="match status" value="1"/>
</dbReference>
<keyword evidence="6" id="KW-0282">Flagellum</keyword>
<dbReference type="PANTHER" id="PTHR42792">
    <property type="entry name" value="FLAGELLIN"/>
    <property type="match status" value="1"/>
</dbReference>
<dbReference type="Pfam" id="PF07196">
    <property type="entry name" value="Flagellin_IN"/>
    <property type="match status" value="1"/>
</dbReference>
<dbReference type="InterPro" id="IPR013384">
    <property type="entry name" value="Flagell_FlgL"/>
</dbReference>
<dbReference type="HOGENOM" id="CLU_024437_7_0_12"/>
<accession>I4B4I4</accession>
<proteinExistence type="predicted"/>
<sequence>MQNNTMLSTLNRHQVALEKTERELATGSRIQLPSSDPVGAANQMLYRTRLTELDQYDRNIAEAKDRLNLMDGQIDRVGEIFQRMRYLTVQAANGTNSGFELKEAVAKEINQHLLALIDIANSKDATGRTLFGGSVIERDPFLPVYSHLQTAGIDQGNAVTGVQYQGDIQVQNREIERNEQMDITLPGNRVFWGTNTSIASNKDSAAYVAQGDQMIALNGVKIQISAGDTINDIIDKINTAPVEVRASKGSQDDIILTSKSPHQIWLEDLEGGTVLQDLGLIDGTNPEPPNNFATTATVSGLSIFEVVIMLRDDLIKGDVKLIGGRDLEALDSALENVLRYRSEVGARVNRLEQHEKRVAWDNTYTKELLAKNESVDVTQAIVDLKWLEAVHSYALRVGAGIIKQTLMDFLR</sequence>
<dbReference type="Pfam" id="PF00669">
    <property type="entry name" value="Flagellin_N"/>
    <property type="match status" value="1"/>
</dbReference>
<dbReference type="SUPFAM" id="SSF64518">
    <property type="entry name" value="Phase 1 flagellin"/>
    <property type="match status" value="1"/>
</dbReference>
<dbReference type="GO" id="GO:0055040">
    <property type="term" value="C:periplasmic flagellum"/>
    <property type="evidence" value="ECO:0007669"/>
    <property type="project" value="UniProtKB-SubCell"/>
</dbReference>
<dbReference type="PANTHER" id="PTHR42792:SF1">
    <property type="entry name" value="FLAGELLAR HOOK-ASSOCIATED PROTEIN 3"/>
    <property type="match status" value="1"/>
</dbReference>
<evidence type="ECO:0000313" key="7">
    <source>
        <dbReference type="Proteomes" id="UP000006048"/>
    </source>
</evidence>
<name>I4B4I4_TURPD</name>